<gene>
    <name evidence="6" type="primary">rhaA</name>
    <name evidence="7" type="ORF">IAC57_06230</name>
</gene>
<comment type="catalytic activity">
    <reaction evidence="6">
        <text>L-rhamnopyranose = L-rhamnulose</text>
        <dbReference type="Rhea" id="RHEA:23160"/>
        <dbReference type="ChEBI" id="CHEBI:17897"/>
        <dbReference type="ChEBI" id="CHEBI:62346"/>
        <dbReference type="EC" id="5.3.1.14"/>
    </reaction>
</comment>
<reference evidence="7" key="1">
    <citation type="submission" date="2020-10" db="EMBL/GenBank/DDBJ databases">
        <authorList>
            <person name="Gilroy R."/>
        </authorList>
    </citation>
    <scope>NUCLEOTIDE SEQUENCE</scope>
    <source>
        <strain evidence="7">11687</strain>
    </source>
</reference>
<dbReference type="SUPFAM" id="SSF51658">
    <property type="entry name" value="Xylose isomerase-like"/>
    <property type="match status" value="1"/>
</dbReference>
<feature type="binding site" evidence="6">
    <location>
        <position position="293"/>
    </location>
    <ligand>
        <name>Mn(2+)</name>
        <dbReference type="ChEBI" id="CHEBI:29035"/>
    </ligand>
</feature>
<accession>A0A9D1MGK1</accession>
<evidence type="ECO:0000256" key="1">
    <source>
        <dbReference type="ARBA" id="ARBA00022490"/>
    </source>
</evidence>
<organism evidence="7 8">
    <name type="scientific">Candidatus Scatosoma pullistercoris</name>
    <dbReference type="NCBI Taxonomy" id="2840934"/>
    <lineage>
        <taxon>Bacteria</taxon>
        <taxon>Bacillati</taxon>
        <taxon>Bacillota</taxon>
        <taxon>Clostridia</taxon>
        <taxon>Candidatus Scatosoma</taxon>
    </lineage>
</organism>
<protein>
    <recommendedName>
        <fullName evidence="6">L-rhamnose isomerase</fullName>
        <ecNumber evidence="6">5.3.1.14</ecNumber>
    </recommendedName>
</protein>
<feature type="binding site" evidence="6">
    <location>
        <position position="259"/>
    </location>
    <ligand>
        <name>Mn(2+)</name>
        <dbReference type="ChEBI" id="CHEBI:29035"/>
    </ligand>
</feature>
<keyword evidence="5 6" id="KW-0684">Rhamnose metabolism</keyword>
<keyword evidence="4 6" id="KW-0413">Isomerase</keyword>
<dbReference type="GO" id="GO:0019324">
    <property type="term" value="P:L-lyxose metabolic process"/>
    <property type="evidence" value="ECO:0007669"/>
    <property type="project" value="TreeGrafter"/>
</dbReference>
<comment type="subcellular location">
    <subcellularLocation>
        <location evidence="6">Cytoplasm</location>
    </subcellularLocation>
</comment>
<dbReference type="GO" id="GO:0030145">
    <property type="term" value="F:manganese ion binding"/>
    <property type="evidence" value="ECO:0007669"/>
    <property type="project" value="UniProtKB-UniRule"/>
</dbReference>
<sequence length="414" mass="46478">MLRYEEAKKMYAAYGIDTDKAIAALKEIPVSVHCWQGDDVIGFDGSDSLDGGIQTTGNYPGKAVGFEQLKQDIKKAFSLMPGKKRLNLHASYAVLGADKGKVDRDAYTYKYFEPWVKFAKENGISGIDFNPTFFAHPKMKDGLSLSSPDAETRKFWINHGKACLAIAAEIGKAMNSPCFVNIWIPDGYKDIPADRLSPRLRLKDSLDQILADYDKKWVIPAVESKVFGIGLESYTVGSNEFYQNYAAKAGICCLLDTGHYHPTEVVSDKIPALLAFYDKVALHVSRPVRWDSDHVVILDDELKEIAKEIVRNDATEKVIIGLDYFDASINRIGAWVTGERSMQKALLYALLLPNAQLKALQDEANFGKLMYMNELFKTMPMGDVWNEYLAKQGLSDEWYGEVETYEKEVLSARK</sequence>
<feature type="binding site" evidence="6">
    <location>
        <position position="291"/>
    </location>
    <ligand>
        <name>Mn(2+)</name>
        <dbReference type="ChEBI" id="CHEBI:29035"/>
    </ligand>
</feature>
<dbReference type="EMBL" id="DVMZ01000172">
    <property type="protein sequence ID" value="HIU59682.1"/>
    <property type="molecule type" value="Genomic_DNA"/>
</dbReference>
<evidence type="ECO:0000256" key="4">
    <source>
        <dbReference type="ARBA" id="ARBA00023235"/>
    </source>
</evidence>
<dbReference type="Proteomes" id="UP000824081">
    <property type="component" value="Unassembled WGS sequence"/>
</dbReference>
<comment type="caution">
    <text evidence="7">The sequence shown here is derived from an EMBL/GenBank/DDBJ whole genome shotgun (WGS) entry which is preliminary data.</text>
</comment>
<dbReference type="Pfam" id="PF06134">
    <property type="entry name" value="RhaA"/>
    <property type="match status" value="1"/>
</dbReference>
<evidence type="ECO:0000256" key="2">
    <source>
        <dbReference type="ARBA" id="ARBA00022723"/>
    </source>
</evidence>
<evidence type="ECO:0000313" key="7">
    <source>
        <dbReference type="EMBL" id="HIU59682.1"/>
    </source>
</evidence>
<dbReference type="AlphaFoldDB" id="A0A9D1MGK1"/>
<evidence type="ECO:0000256" key="5">
    <source>
        <dbReference type="ARBA" id="ARBA00023308"/>
    </source>
</evidence>
<comment type="pathway">
    <text evidence="6">Carbohydrate degradation; L-rhamnose degradation; glycerone phosphate from L-rhamnose: step 1/3.</text>
</comment>
<dbReference type="InterPro" id="IPR009308">
    <property type="entry name" value="Rhamnose_isomerase"/>
</dbReference>
<dbReference type="EC" id="5.3.1.14" evidence="6"/>
<keyword evidence="3 6" id="KW-0464">Manganese</keyword>
<dbReference type="GO" id="GO:0019301">
    <property type="term" value="P:rhamnose catabolic process"/>
    <property type="evidence" value="ECO:0007669"/>
    <property type="project" value="UniProtKB-UniRule"/>
</dbReference>
<comment type="similarity">
    <text evidence="6">Belongs to the rhamnose isomerase family.</text>
</comment>
<dbReference type="PANTHER" id="PTHR30268:SF0">
    <property type="entry name" value="L-RHAMNOSE ISOMERASE"/>
    <property type="match status" value="1"/>
</dbReference>
<dbReference type="HAMAP" id="MF_00541">
    <property type="entry name" value="RhaA"/>
    <property type="match status" value="1"/>
</dbReference>
<name>A0A9D1MGK1_9FIRM</name>
<comment type="cofactor">
    <cofactor evidence="6">
        <name>Mn(2+)</name>
        <dbReference type="ChEBI" id="CHEBI:29035"/>
    </cofactor>
    <text evidence="6">Binds 1 Mn(2+) ion per subunit.</text>
</comment>
<dbReference type="GO" id="GO:0008740">
    <property type="term" value="F:L-rhamnose isomerase activity"/>
    <property type="evidence" value="ECO:0007669"/>
    <property type="project" value="UniProtKB-UniRule"/>
</dbReference>
<proteinExistence type="inferred from homology"/>
<dbReference type="InterPro" id="IPR050337">
    <property type="entry name" value="L-rhamnose_isomerase"/>
</dbReference>
<dbReference type="GO" id="GO:0005737">
    <property type="term" value="C:cytoplasm"/>
    <property type="evidence" value="ECO:0007669"/>
    <property type="project" value="UniProtKB-SubCell"/>
</dbReference>
<evidence type="ECO:0000256" key="3">
    <source>
        <dbReference type="ARBA" id="ARBA00023211"/>
    </source>
</evidence>
<reference evidence="7" key="2">
    <citation type="journal article" date="2021" name="PeerJ">
        <title>Extensive microbial diversity within the chicken gut microbiome revealed by metagenomics and culture.</title>
        <authorList>
            <person name="Gilroy R."/>
            <person name="Ravi A."/>
            <person name="Getino M."/>
            <person name="Pursley I."/>
            <person name="Horton D.L."/>
            <person name="Alikhan N.F."/>
            <person name="Baker D."/>
            <person name="Gharbi K."/>
            <person name="Hall N."/>
            <person name="Watson M."/>
            <person name="Adriaenssens E.M."/>
            <person name="Foster-Nyarko E."/>
            <person name="Jarju S."/>
            <person name="Secka A."/>
            <person name="Antonio M."/>
            <person name="Oren A."/>
            <person name="Chaudhuri R.R."/>
            <person name="La Ragione R."/>
            <person name="Hildebrand F."/>
            <person name="Pallen M.J."/>
        </authorList>
    </citation>
    <scope>NUCLEOTIDE SEQUENCE</scope>
    <source>
        <strain evidence="7">11687</strain>
    </source>
</reference>
<keyword evidence="2 6" id="KW-0479">Metal-binding</keyword>
<dbReference type="NCBIfam" id="NF002203">
    <property type="entry name" value="PRK01076.1"/>
    <property type="match status" value="1"/>
</dbReference>
<comment type="function">
    <text evidence="6">Catalyzes the interconversion of L-rhamnose and L-rhamnulose.</text>
</comment>
<dbReference type="PANTHER" id="PTHR30268">
    <property type="entry name" value="L-RHAMNOSE ISOMERASE"/>
    <property type="match status" value="1"/>
</dbReference>
<evidence type="ECO:0000256" key="6">
    <source>
        <dbReference type="HAMAP-Rule" id="MF_00541"/>
    </source>
</evidence>
<evidence type="ECO:0000313" key="8">
    <source>
        <dbReference type="Proteomes" id="UP000824081"/>
    </source>
</evidence>
<dbReference type="InterPro" id="IPR036237">
    <property type="entry name" value="Xyl_isomerase-like_sf"/>
</dbReference>
<keyword evidence="1 6" id="KW-0963">Cytoplasm</keyword>
<dbReference type="Gene3D" id="3.20.20.150">
    <property type="entry name" value="Divalent-metal-dependent TIM barrel enzymes"/>
    <property type="match status" value="1"/>
</dbReference>